<dbReference type="Proteomes" id="UP000256328">
    <property type="component" value="Unassembled WGS sequence"/>
</dbReference>
<evidence type="ECO:0000256" key="5">
    <source>
        <dbReference type="SAM" id="Phobius"/>
    </source>
</evidence>
<feature type="transmembrane region" description="Helical" evidence="5">
    <location>
        <begin position="135"/>
        <end position="155"/>
    </location>
</feature>
<gene>
    <name evidence="7" type="ORF">BP5796_06385</name>
</gene>
<evidence type="ECO:0000259" key="6">
    <source>
        <dbReference type="PROSITE" id="PS50801"/>
    </source>
</evidence>
<feature type="transmembrane region" description="Helical" evidence="5">
    <location>
        <begin position="249"/>
        <end position="270"/>
    </location>
</feature>
<comment type="subcellular location">
    <subcellularLocation>
        <location evidence="1">Membrane</location>
        <topology evidence="1">Multi-pass membrane protein</topology>
    </subcellularLocation>
</comment>
<dbReference type="InterPro" id="IPR036513">
    <property type="entry name" value="STAS_dom_sf"/>
</dbReference>
<feature type="transmembrane region" description="Helical" evidence="5">
    <location>
        <begin position="406"/>
        <end position="426"/>
    </location>
</feature>
<dbReference type="SUPFAM" id="SSF52091">
    <property type="entry name" value="SpoIIaa-like"/>
    <property type="match status" value="1"/>
</dbReference>
<dbReference type="Gene3D" id="3.30.750.24">
    <property type="entry name" value="STAS domain"/>
    <property type="match status" value="1"/>
</dbReference>
<name>A0A3D8RNT9_9HELO</name>
<feature type="transmembrane region" description="Helical" evidence="5">
    <location>
        <begin position="219"/>
        <end position="237"/>
    </location>
</feature>
<dbReference type="EMBL" id="PDLN01000009">
    <property type="protein sequence ID" value="RDW75564.1"/>
    <property type="molecule type" value="Genomic_DNA"/>
</dbReference>
<dbReference type="InterPro" id="IPR001902">
    <property type="entry name" value="SLC26A/SulP_fam"/>
</dbReference>
<feature type="transmembrane region" description="Helical" evidence="5">
    <location>
        <begin position="308"/>
        <end position="326"/>
    </location>
</feature>
<dbReference type="PROSITE" id="PS50801">
    <property type="entry name" value="STAS"/>
    <property type="match status" value="1"/>
</dbReference>
<keyword evidence="8" id="KW-1185">Reference proteome</keyword>
<comment type="caution">
    <text evidence="7">The sequence shown here is derived from an EMBL/GenBank/DDBJ whole genome shotgun (WGS) entry which is preliminary data.</text>
</comment>
<evidence type="ECO:0000256" key="4">
    <source>
        <dbReference type="ARBA" id="ARBA00023136"/>
    </source>
</evidence>
<organism evidence="7 8">
    <name type="scientific">Coleophoma crateriformis</name>
    <dbReference type="NCBI Taxonomy" id="565419"/>
    <lineage>
        <taxon>Eukaryota</taxon>
        <taxon>Fungi</taxon>
        <taxon>Dikarya</taxon>
        <taxon>Ascomycota</taxon>
        <taxon>Pezizomycotina</taxon>
        <taxon>Leotiomycetes</taxon>
        <taxon>Helotiales</taxon>
        <taxon>Dermateaceae</taxon>
        <taxon>Coleophoma</taxon>
    </lineage>
</organism>
<dbReference type="CDD" id="cd07042">
    <property type="entry name" value="STAS_SulP_like_sulfate_transporter"/>
    <property type="match status" value="1"/>
</dbReference>
<keyword evidence="2 5" id="KW-0812">Transmembrane</keyword>
<dbReference type="PANTHER" id="PTHR11814">
    <property type="entry name" value="SULFATE TRANSPORTER"/>
    <property type="match status" value="1"/>
</dbReference>
<keyword evidence="3 5" id="KW-1133">Transmembrane helix</keyword>
<protein>
    <submittedName>
        <fullName evidence="7">SulP family sulfate permease</fullName>
    </submittedName>
</protein>
<evidence type="ECO:0000313" key="7">
    <source>
        <dbReference type="EMBL" id="RDW75564.1"/>
    </source>
</evidence>
<dbReference type="Pfam" id="PF01740">
    <property type="entry name" value="STAS"/>
    <property type="match status" value="1"/>
</dbReference>
<dbReference type="AlphaFoldDB" id="A0A3D8RNT9"/>
<feature type="transmembrane region" description="Helical" evidence="5">
    <location>
        <begin position="167"/>
        <end position="189"/>
    </location>
</feature>
<dbReference type="NCBIfam" id="TIGR00815">
    <property type="entry name" value="sulP"/>
    <property type="match status" value="1"/>
</dbReference>
<feature type="domain" description="STAS" evidence="6">
    <location>
        <begin position="489"/>
        <end position="645"/>
    </location>
</feature>
<feature type="transmembrane region" description="Helical" evidence="5">
    <location>
        <begin position="438"/>
        <end position="465"/>
    </location>
</feature>
<dbReference type="InterPro" id="IPR002645">
    <property type="entry name" value="STAS_dom"/>
</dbReference>
<keyword evidence="4 5" id="KW-0472">Membrane</keyword>
<accession>A0A3D8RNT9</accession>
<dbReference type="Pfam" id="PF00916">
    <property type="entry name" value="Sulfate_transp"/>
    <property type="match status" value="1"/>
</dbReference>
<feature type="transmembrane region" description="Helical" evidence="5">
    <location>
        <begin position="378"/>
        <end position="399"/>
    </location>
</feature>
<reference evidence="7 8" key="1">
    <citation type="journal article" date="2018" name="IMA Fungus">
        <title>IMA Genome-F 9: Draft genome sequence of Annulohypoxylon stygium, Aspergillus mulundensis, Berkeleyomyces basicola (syn. Thielaviopsis basicola), Ceratocystis smalleyi, two Cercospora beticola strains, Coleophoma cylindrospora, Fusarium fracticaudum, Phialophora cf. hyalina, and Morchella septimelata.</title>
        <authorList>
            <person name="Wingfield B.D."/>
            <person name="Bills G.F."/>
            <person name="Dong Y."/>
            <person name="Huang W."/>
            <person name="Nel W.J."/>
            <person name="Swalarsk-Parry B.S."/>
            <person name="Vaghefi N."/>
            <person name="Wilken P.M."/>
            <person name="An Z."/>
            <person name="de Beer Z.W."/>
            <person name="De Vos L."/>
            <person name="Chen L."/>
            <person name="Duong T.A."/>
            <person name="Gao Y."/>
            <person name="Hammerbacher A."/>
            <person name="Kikkert J.R."/>
            <person name="Li Y."/>
            <person name="Li H."/>
            <person name="Li K."/>
            <person name="Li Q."/>
            <person name="Liu X."/>
            <person name="Ma X."/>
            <person name="Naidoo K."/>
            <person name="Pethybridge S.J."/>
            <person name="Sun J."/>
            <person name="Steenkamp E.T."/>
            <person name="van der Nest M.A."/>
            <person name="van Wyk S."/>
            <person name="Wingfield M.J."/>
            <person name="Xiong C."/>
            <person name="Yue Q."/>
            <person name="Zhang X."/>
        </authorList>
    </citation>
    <scope>NUCLEOTIDE SEQUENCE [LARGE SCALE GENOMIC DNA]</scope>
    <source>
        <strain evidence="7 8">BP5796</strain>
    </source>
</reference>
<dbReference type="OrthoDB" id="288203at2759"/>
<sequence>MKLVDQIRKFPNGVRNDYNLNRAKNAFRTGTRSLPSATSRYLLEKIPIVDWIPNFSTKWILNDVIAGLTIGVLLVPQALAYAKIATIPLQDGLLASWVPGLLYVIMGTSKDISTGPTSIIGLLTAQIIADVSKEGFTPTAIASAVAFSVGIYALIMGLLRLGFLLDFISLPVLTGFVGAAGLTILIGQIPALFGETGVGSGVANQIHDIITKLPQTKPLTFLIGFSGIILLQLLQFLGKKYGKQYRVFWILSIGRNAIVLVLFTGISFGVNKDLKKPLFDLTSTVPSGLVAPSAPTATIISKVFSRSIAVFVAVALEHIAIAKSFARRNGYVIDESQELTFIGTTNLINSVFGGMAVGGAFSRTAVNSESGVKSPLSGLFTSATVLASIYFLTGAIFWIPKATLSAIIVAAVWQILVPVSVFYQYWKTSLADFTASQIAFWVTLFLSAETGIELAALFMIAYVLLRSAFMHVKTITPFDYTLELQNSDEPEPTELPQGIQLMRLAQSITFLNAYSSKNDILESVQTYNLGIPPRLLPDAERSWSDVGAQNIATLRARARVSSSTLPQFRFLILDLAACPYIDTTGIQALKDLKVELLSYGGESIELRFTGVGESVRTSIERAGWILGEDGRDGAFDTVADAILAPVNPVKTSTSTDGAFDEEQGYDDDVKLVGSRSASVAYTSRSAMF</sequence>
<dbReference type="InterPro" id="IPR011547">
    <property type="entry name" value="SLC26A/SulP_dom"/>
</dbReference>
<feature type="transmembrane region" description="Helical" evidence="5">
    <location>
        <begin position="347"/>
        <end position="366"/>
    </location>
</feature>
<proteinExistence type="predicted"/>
<evidence type="ECO:0000256" key="3">
    <source>
        <dbReference type="ARBA" id="ARBA00022989"/>
    </source>
</evidence>
<dbReference type="GO" id="GO:0016020">
    <property type="term" value="C:membrane"/>
    <property type="evidence" value="ECO:0007669"/>
    <property type="project" value="UniProtKB-SubCell"/>
</dbReference>
<evidence type="ECO:0000313" key="8">
    <source>
        <dbReference type="Proteomes" id="UP000256328"/>
    </source>
</evidence>
<feature type="transmembrane region" description="Helical" evidence="5">
    <location>
        <begin position="60"/>
        <end position="81"/>
    </location>
</feature>
<evidence type="ECO:0000256" key="2">
    <source>
        <dbReference type="ARBA" id="ARBA00022692"/>
    </source>
</evidence>
<evidence type="ECO:0000256" key="1">
    <source>
        <dbReference type="ARBA" id="ARBA00004141"/>
    </source>
</evidence>
<dbReference type="GO" id="GO:0055085">
    <property type="term" value="P:transmembrane transport"/>
    <property type="evidence" value="ECO:0007669"/>
    <property type="project" value="InterPro"/>
</dbReference>